<evidence type="ECO:0000313" key="3">
    <source>
        <dbReference type="Proteomes" id="UP000053405"/>
    </source>
</evidence>
<proteinExistence type="predicted"/>
<dbReference type="InterPro" id="IPR001509">
    <property type="entry name" value="Epimerase_deHydtase"/>
</dbReference>
<dbReference type="Gene3D" id="3.40.50.720">
    <property type="entry name" value="NAD(P)-binding Rossmann-like Domain"/>
    <property type="match status" value="1"/>
</dbReference>
<protein>
    <recommendedName>
        <fullName evidence="1">NAD-dependent epimerase/dehydratase domain-containing protein</fullName>
    </recommendedName>
</protein>
<reference evidence="2 3" key="1">
    <citation type="submission" date="2012-12" db="EMBL/GenBank/DDBJ databases">
        <title>Whole genome shotgun sequence of Gordonia hirsuta NBRC 16056.</title>
        <authorList>
            <person name="Isaki-Nakamura S."/>
            <person name="Hosoyama A."/>
            <person name="Tsuchikane K."/>
            <person name="Katsumata H."/>
            <person name="Baba S."/>
            <person name="Yamazaki S."/>
            <person name="Fujita N."/>
        </authorList>
    </citation>
    <scope>NUCLEOTIDE SEQUENCE [LARGE SCALE GENOMIC DNA]</scope>
    <source>
        <strain evidence="2 3">NBRC 16056</strain>
    </source>
</reference>
<dbReference type="Proteomes" id="UP000053405">
    <property type="component" value="Unassembled WGS sequence"/>
</dbReference>
<keyword evidence="3" id="KW-1185">Reference proteome</keyword>
<dbReference type="PANTHER" id="PTHR12126">
    <property type="entry name" value="NADH-UBIQUINONE OXIDOREDUCTASE 39 KDA SUBUNIT-RELATED"/>
    <property type="match status" value="1"/>
</dbReference>
<dbReference type="InterPro" id="IPR051207">
    <property type="entry name" value="ComplexI_NDUFA9_subunit"/>
</dbReference>
<dbReference type="Pfam" id="PF01370">
    <property type="entry name" value="Epimerase"/>
    <property type="match status" value="1"/>
</dbReference>
<evidence type="ECO:0000259" key="1">
    <source>
        <dbReference type="Pfam" id="PF01370"/>
    </source>
</evidence>
<sequence>MKIVVIGAGGAMGRRVADRLERRGAQVVRAHRATGVDAATSEGLTAAVDGADVVIDCLNVAAATEAKAVAFFEQTAANIADAAKAAGARVVLLSISNASDPAVNAKMGYYKGKARQEQVYREKLGEQLTIVHTTQWFELALTMSEQFALGPLAMMPHMVTAPLAADDGADVIVDVALGASFAGAASIQVRGPERMDLLDVARQARKALGRKGKVFSLRFGGPGLTDGSLIPDPADVITSTTVKRWLATL</sequence>
<dbReference type="InterPro" id="IPR036291">
    <property type="entry name" value="NAD(P)-bd_dom_sf"/>
</dbReference>
<dbReference type="STRING" id="1121927.GOHSU_12_00410"/>
<dbReference type="AlphaFoldDB" id="L7L7C7"/>
<dbReference type="PANTHER" id="PTHR12126:SF16">
    <property type="entry name" value="MIOREX COMPLEX COMPONENT 2"/>
    <property type="match status" value="1"/>
</dbReference>
<feature type="domain" description="NAD-dependent epimerase/dehydratase" evidence="1">
    <location>
        <begin position="3"/>
        <end position="94"/>
    </location>
</feature>
<organism evidence="2 3">
    <name type="scientific">Gordonia hirsuta DSM 44140 = NBRC 16056</name>
    <dbReference type="NCBI Taxonomy" id="1121927"/>
    <lineage>
        <taxon>Bacteria</taxon>
        <taxon>Bacillati</taxon>
        <taxon>Actinomycetota</taxon>
        <taxon>Actinomycetes</taxon>
        <taxon>Mycobacteriales</taxon>
        <taxon>Gordoniaceae</taxon>
        <taxon>Gordonia</taxon>
    </lineage>
</organism>
<comment type="caution">
    <text evidence="2">The sequence shown here is derived from an EMBL/GenBank/DDBJ whole genome shotgun (WGS) entry which is preliminary data.</text>
</comment>
<dbReference type="OrthoDB" id="9771302at2"/>
<dbReference type="EMBL" id="BANT01000012">
    <property type="protein sequence ID" value="GAC56651.1"/>
    <property type="molecule type" value="Genomic_DNA"/>
</dbReference>
<name>L7L7C7_9ACTN</name>
<dbReference type="eggNOG" id="COG0702">
    <property type="taxonomic scope" value="Bacteria"/>
</dbReference>
<evidence type="ECO:0000313" key="2">
    <source>
        <dbReference type="EMBL" id="GAC56651.1"/>
    </source>
</evidence>
<accession>L7L7C7</accession>
<dbReference type="SUPFAM" id="SSF51735">
    <property type="entry name" value="NAD(P)-binding Rossmann-fold domains"/>
    <property type="match status" value="1"/>
</dbReference>
<dbReference type="GO" id="GO:0044877">
    <property type="term" value="F:protein-containing complex binding"/>
    <property type="evidence" value="ECO:0007669"/>
    <property type="project" value="TreeGrafter"/>
</dbReference>
<dbReference type="RefSeq" id="WP_005937272.1">
    <property type="nucleotide sequence ID" value="NZ_ATVK01000045.1"/>
</dbReference>
<gene>
    <name evidence="2" type="ORF">GOHSU_12_00410</name>
</gene>